<dbReference type="AlphaFoldDB" id="A0A839XYF0"/>
<name>A0A839XYF0_9PSEU</name>
<proteinExistence type="predicted"/>
<dbReference type="EMBL" id="JACIBS010000020">
    <property type="protein sequence ID" value="MBB3666384.1"/>
    <property type="molecule type" value="Genomic_DNA"/>
</dbReference>
<evidence type="ECO:0000313" key="1">
    <source>
        <dbReference type="EMBL" id="MBB3666384.1"/>
    </source>
</evidence>
<keyword evidence="2" id="KW-1185">Reference proteome</keyword>
<comment type="caution">
    <text evidence="1">The sequence shown here is derived from an EMBL/GenBank/DDBJ whole genome shotgun (WGS) entry which is preliminary data.</text>
</comment>
<dbReference type="RefSeq" id="WP_221213709.1">
    <property type="nucleotide sequence ID" value="NZ_JACIBS010000020.1"/>
</dbReference>
<protein>
    <submittedName>
        <fullName evidence="1">Uncharacterized protein</fullName>
    </submittedName>
</protein>
<organism evidence="1 2">
    <name type="scientific">Prauserella sediminis</name>
    <dbReference type="NCBI Taxonomy" id="577680"/>
    <lineage>
        <taxon>Bacteria</taxon>
        <taxon>Bacillati</taxon>
        <taxon>Actinomycetota</taxon>
        <taxon>Actinomycetes</taxon>
        <taxon>Pseudonocardiales</taxon>
        <taxon>Pseudonocardiaceae</taxon>
        <taxon>Prauserella</taxon>
        <taxon>Prauserella salsuginis group</taxon>
    </lineage>
</organism>
<reference evidence="1 2" key="1">
    <citation type="submission" date="2020-08" db="EMBL/GenBank/DDBJ databases">
        <title>Sequencing the genomes of 1000 actinobacteria strains.</title>
        <authorList>
            <person name="Klenk H.-P."/>
        </authorList>
    </citation>
    <scope>NUCLEOTIDE SEQUENCE [LARGE SCALE GENOMIC DNA]</scope>
    <source>
        <strain evidence="1 2">DSM 45267</strain>
    </source>
</reference>
<evidence type="ECO:0000313" key="2">
    <source>
        <dbReference type="Proteomes" id="UP000564573"/>
    </source>
</evidence>
<accession>A0A839XYF0</accession>
<gene>
    <name evidence="1" type="ORF">FB384_005346</name>
</gene>
<dbReference type="Proteomes" id="UP000564573">
    <property type="component" value="Unassembled WGS sequence"/>
</dbReference>
<sequence>MTPEQRVMRARIAAHAQHAQGRTNTAAARKAFADRWEREVDPDGVLAPVERAKRAEHAKRAHFQRLALKSAQSRARKTRNAA</sequence>